<dbReference type="PANTHER" id="PTHR42901:SF1">
    <property type="entry name" value="ALCOHOL DEHYDROGENASE"/>
    <property type="match status" value="1"/>
</dbReference>
<dbReference type="EMBL" id="CP120206">
    <property type="protein sequence ID" value="WET44302.1"/>
    <property type="molecule type" value="Genomic_DNA"/>
</dbReference>
<evidence type="ECO:0000256" key="1">
    <source>
        <dbReference type="ARBA" id="ARBA00006484"/>
    </source>
</evidence>
<reference evidence="4" key="1">
    <citation type="submission" date="2023-03" db="EMBL/GenBank/DDBJ databases">
        <title>Corynebacterium amycolatum SB-1.</title>
        <authorList>
            <person name="Jo H."/>
        </authorList>
    </citation>
    <scope>NUCLEOTIDE SEQUENCE</scope>
    <source>
        <strain evidence="4">SB-1</strain>
    </source>
</reference>
<dbReference type="InterPro" id="IPR036291">
    <property type="entry name" value="NAD(P)-bd_dom_sf"/>
</dbReference>
<accession>A0AB38XVT0</accession>
<dbReference type="InterPro" id="IPR002347">
    <property type="entry name" value="SDR_fam"/>
</dbReference>
<dbReference type="PRINTS" id="PR00080">
    <property type="entry name" value="SDRFAMILY"/>
</dbReference>
<evidence type="ECO:0000256" key="3">
    <source>
        <dbReference type="RuleBase" id="RU000363"/>
    </source>
</evidence>
<dbReference type="Pfam" id="PF00106">
    <property type="entry name" value="adh_short"/>
    <property type="match status" value="1"/>
</dbReference>
<dbReference type="AlphaFoldDB" id="A0AB38XVT0"/>
<evidence type="ECO:0000256" key="2">
    <source>
        <dbReference type="ARBA" id="ARBA00023002"/>
    </source>
</evidence>
<dbReference type="RefSeq" id="WP_187402527.1">
    <property type="nucleotide sequence ID" value="NZ_CP046975.1"/>
</dbReference>
<organism evidence="4 5">
    <name type="scientific">Corynebacterium amycolatum</name>
    <dbReference type="NCBI Taxonomy" id="43765"/>
    <lineage>
        <taxon>Bacteria</taxon>
        <taxon>Bacillati</taxon>
        <taxon>Actinomycetota</taxon>
        <taxon>Actinomycetes</taxon>
        <taxon>Mycobacteriales</taxon>
        <taxon>Corynebacteriaceae</taxon>
        <taxon>Corynebacterium</taxon>
    </lineage>
</organism>
<dbReference type="Proteomes" id="UP001220238">
    <property type="component" value="Chromosome"/>
</dbReference>
<keyword evidence="2" id="KW-0560">Oxidoreductase</keyword>
<gene>
    <name evidence="4" type="ORF">P2W56_02295</name>
</gene>
<dbReference type="FunFam" id="3.40.50.720:FF:000047">
    <property type="entry name" value="NADP-dependent L-serine/L-allo-threonine dehydrogenase"/>
    <property type="match status" value="1"/>
</dbReference>
<evidence type="ECO:0000313" key="5">
    <source>
        <dbReference type="Proteomes" id="UP001220238"/>
    </source>
</evidence>
<dbReference type="Gene3D" id="3.40.50.720">
    <property type="entry name" value="NAD(P)-binding Rossmann-like Domain"/>
    <property type="match status" value="1"/>
</dbReference>
<dbReference type="GO" id="GO:0016616">
    <property type="term" value="F:oxidoreductase activity, acting on the CH-OH group of donors, NAD or NADP as acceptor"/>
    <property type="evidence" value="ECO:0007669"/>
    <property type="project" value="UniProtKB-ARBA"/>
</dbReference>
<comment type="similarity">
    <text evidence="1 3">Belongs to the short-chain dehydrogenases/reductases (SDR) family.</text>
</comment>
<protein>
    <submittedName>
        <fullName evidence="4">SDR family oxidoreductase</fullName>
    </submittedName>
</protein>
<dbReference type="PRINTS" id="PR00081">
    <property type="entry name" value="GDHRDH"/>
</dbReference>
<proteinExistence type="inferred from homology"/>
<dbReference type="PANTHER" id="PTHR42901">
    <property type="entry name" value="ALCOHOL DEHYDROGENASE"/>
    <property type="match status" value="1"/>
</dbReference>
<dbReference type="GeneID" id="92767873"/>
<dbReference type="SUPFAM" id="SSF51735">
    <property type="entry name" value="NAD(P)-binding Rossmann-fold domains"/>
    <property type="match status" value="1"/>
</dbReference>
<sequence length="253" mass="26773">MTSETSTNGRKVAVVTGASSGIGAATAKQFAAEGFRVVLGARREDKLEAVAEEIRAAGGEATVYKVDVTSDDDVVALAKAEPRVDVLVNNAGGAWGMESVEDAVEEKWRWMYDVNVLGTLRVTRALLPALKTTSGIVLTVGSIAGRQVYTGGAGYNAAKHAERALVEVLRQEVAVDGVRVTEIDPGRVHTDFSLVRFDGDETKAAAVYDGVESLTADDVADIIVFAATRPNRVNIDFLQVTPIDQVGGAKPKK</sequence>
<name>A0AB38XVT0_CORAY</name>
<evidence type="ECO:0000313" key="4">
    <source>
        <dbReference type="EMBL" id="WET44302.1"/>
    </source>
</evidence>